<keyword evidence="7 14" id="KW-0812">Transmembrane</keyword>
<keyword evidence="10" id="KW-0067">ATP-binding</keyword>
<dbReference type="InterPro" id="IPR050398">
    <property type="entry name" value="HssS/ArlS-like"/>
</dbReference>
<evidence type="ECO:0000256" key="6">
    <source>
        <dbReference type="ARBA" id="ARBA00022679"/>
    </source>
</evidence>
<evidence type="ECO:0000256" key="3">
    <source>
        <dbReference type="ARBA" id="ARBA00012438"/>
    </source>
</evidence>
<evidence type="ECO:0000256" key="7">
    <source>
        <dbReference type="ARBA" id="ARBA00022692"/>
    </source>
</evidence>
<dbReference type="Proteomes" id="UP000292554">
    <property type="component" value="Unassembled WGS sequence"/>
</dbReference>
<sequence>MIRFKANLYLKLFLWFWLTLISMLLIVLLLPRFLYEPFFLLPQGKAEHMHRFVEQIERKARRHERLPPGEGKRWFLIDPEGEMPSRPMPDVVISLLMTSAADGRPRGVIDDDWFYAGPWTAEIRGKAWQVVTRRPMKDTPLPFLPTILAHPWSLFGSVLVLSGLLCGLLAWRLGRPLHQLRRVSQRLASGDLEARPEQDLLRRGDEVGQLSRQLSDMADAVSTEIEAQHQLLRDVSHELRSPLTRLQLAIGLMRRSEGESSLLSRIESESLKLEEMIAELLQLARMQRRSASLEPVDLFALLSSVVDDATIEANHRHLTLTLHGEPQVHYRAEPLLLTRAIDNLLRNAIRYATQRIETSLRLTAEYCEIRVEDDGPGVPDNQLQQIFRPFYRLDDARTPELNGGIGLGMAIVAAAVEAHAGEVMAQRSELGGLCVTIRLPLLSEYLGDIACHG</sequence>
<reference evidence="17 18" key="1">
    <citation type="submission" date="2019-02" db="EMBL/GenBank/DDBJ databases">
        <title>Corallincola luteus sp. nov., a marine bacterium isolated from surface sediment of Bohai Sea in China.</title>
        <authorList>
            <person name="Ren Q."/>
        </authorList>
    </citation>
    <scope>NUCLEOTIDE SEQUENCE [LARGE SCALE GENOMIC DNA]</scope>
    <source>
        <strain evidence="17 18">DASS28</strain>
    </source>
</reference>
<dbReference type="Pfam" id="PF00512">
    <property type="entry name" value="HisKA"/>
    <property type="match status" value="1"/>
</dbReference>
<feature type="domain" description="Histidine kinase" evidence="15">
    <location>
        <begin position="234"/>
        <end position="443"/>
    </location>
</feature>
<dbReference type="RefSeq" id="WP_131414841.1">
    <property type="nucleotide sequence ID" value="NZ_SJXE01000002.1"/>
</dbReference>
<dbReference type="PROSITE" id="PS50885">
    <property type="entry name" value="HAMP"/>
    <property type="match status" value="1"/>
</dbReference>
<dbReference type="PRINTS" id="PR00344">
    <property type="entry name" value="BCTRLSENSOR"/>
</dbReference>
<dbReference type="SMART" id="SM00304">
    <property type="entry name" value="HAMP"/>
    <property type="match status" value="1"/>
</dbReference>
<dbReference type="EC" id="2.7.13.3" evidence="3"/>
<dbReference type="SMART" id="SM00387">
    <property type="entry name" value="HATPase_c"/>
    <property type="match status" value="1"/>
</dbReference>
<evidence type="ECO:0000256" key="13">
    <source>
        <dbReference type="ARBA" id="ARBA00023136"/>
    </source>
</evidence>
<dbReference type="Pfam" id="PF00672">
    <property type="entry name" value="HAMP"/>
    <property type="match status" value="1"/>
</dbReference>
<evidence type="ECO:0000313" key="17">
    <source>
        <dbReference type="EMBL" id="TCI04021.1"/>
    </source>
</evidence>
<dbReference type="SUPFAM" id="SSF55874">
    <property type="entry name" value="ATPase domain of HSP90 chaperone/DNA topoisomerase II/histidine kinase"/>
    <property type="match status" value="1"/>
</dbReference>
<keyword evidence="4" id="KW-1003">Cell membrane</keyword>
<dbReference type="InterPro" id="IPR003661">
    <property type="entry name" value="HisK_dim/P_dom"/>
</dbReference>
<evidence type="ECO:0000256" key="2">
    <source>
        <dbReference type="ARBA" id="ARBA00004651"/>
    </source>
</evidence>
<keyword evidence="13 14" id="KW-0472">Membrane</keyword>
<dbReference type="SUPFAM" id="SSF158472">
    <property type="entry name" value="HAMP domain-like"/>
    <property type="match status" value="1"/>
</dbReference>
<keyword evidence="11 14" id="KW-1133">Transmembrane helix</keyword>
<evidence type="ECO:0000256" key="8">
    <source>
        <dbReference type="ARBA" id="ARBA00022741"/>
    </source>
</evidence>
<dbReference type="InterPro" id="IPR036097">
    <property type="entry name" value="HisK_dim/P_sf"/>
</dbReference>
<dbReference type="PANTHER" id="PTHR45528">
    <property type="entry name" value="SENSOR HISTIDINE KINASE CPXA"/>
    <property type="match status" value="1"/>
</dbReference>
<dbReference type="CDD" id="cd00082">
    <property type="entry name" value="HisKA"/>
    <property type="match status" value="1"/>
</dbReference>
<evidence type="ECO:0000256" key="11">
    <source>
        <dbReference type="ARBA" id="ARBA00022989"/>
    </source>
</evidence>
<dbReference type="Gene3D" id="6.10.340.10">
    <property type="match status" value="1"/>
</dbReference>
<dbReference type="InterPro" id="IPR004358">
    <property type="entry name" value="Sig_transdc_His_kin-like_C"/>
</dbReference>
<comment type="caution">
    <text evidence="17">The sequence shown here is derived from an EMBL/GenBank/DDBJ whole genome shotgun (WGS) entry which is preliminary data.</text>
</comment>
<dbReference type="Gene3D" id="1.10.287.130">
    <property type="match status" value="1"/>
</dbReference>
<evidence type="ECO:0000313" key="18">
    <source>
        <dbReference type="Proteomes" id="UP000292554"/>
    </source>
</evidence>
<evidence type="ECO:0000259" key="15">
    <source>
        <dbReference type="PROSITE" id="PS50109"/>
    </source>
</evidence>
<dbReference type="InterPro" id="IPR003594">
    <property type="entry name" value="HATPase_dom"/>
</dbReference>
<proteinExistence type="predicted"/>
<evidence type="ECO:0000256" key="12">
    <source>
        <dbReference type="ARBA" id="ARBA00023012"/>
    </source>
</evidence>
<feature type="transmembrane region" description="Helical" evidence="14">
    <location>
        <begin position="12"/>
        <end position="35"/>
    </location>
</feature>
<dbReference type="SUPFAM" id="SSF47384">
    <property type="entry name" value="Homodimeric domain of signal transducing histidine kinase"/>
    <property type="match status" value="1"/>
</dbReference>
<dbReference type="InterPro" id="IPR036890">
    <property type="entry name" value="HATPase_C_sf"/>
</dbReference>
<keyword evidence="5" id="KW-0597">Phosphoprotein</keyword>
<dbReference type="EMBL" id="SJXE01000002">
    <property type="protein sequence ID" value="TCI04021.1"/>
    <property type="molecule type" value="Genomic_DNA"/>
</dbReference>
<dbReference type="InterPro" id="IPR003660">
    <property type="entry name" value="HAMP_dom"/>
</dbReference>
<evidence type="ECO:0000256" key="9">
    <source>
        <dbReference type="ARBA" id="ARBA00022777"/>
    </source>
</evidence>
<keyword evidence="9" id="KW-0418">Kinase</keyword>
<evidence type="ECO:0000259" key="16">
    <source>
        <dbReference type="PROSITE" id="PS50885"/>
    </source>
</evidence>
<dbReference type="SMART" id="SM00388">
    <property type="entry name" value="HisKA"/>
    <property type="match status" value="1"/>
</dbReference>
<dbReference type="Pfam" id="PF02518">
    <property type="entry name" value="HATPase_c"/>
    <property type="match status" value="1"/>
</dbReference>
<keyword evidence="18" id="KW-1185">Reference proteome</keyword>
<dbReference type="PANTHER" id="PTHR45528:SF1">
    <property type="entry name" value="SENSOR HISTIDINE KINASE CPXA"/>
    <property type="match status" value="1"/>
</dbReference>
<evidence type="ECO:0000256" key="5">
    <source>
        <dbReference type="ARBA" id="ARBA00022553"/>
    </source>
</evidence>
<accession>A0ABY2AM56</accession>
<evidence type="ECO:0000256" key="1">
    <source>
        <dbReference type="ARBA" id="ARBA00000085"/>
    </source>
</evidence>
<dbReference type="PROSITE" id="PS50109">
    <property type="entry name" value="HIS_KIN"/>
    <property type="match status" value="1"/>
</dbReference>
<evidence type="ECO:0000256" key="14">
    <source>
        <dbReference type="SAM" id="Phobius"/>
    </source>
</evidence>
<keyword evidence="6" id="KW-0808">Transferase</keyword>
<dbReference type="InterPro" id="IPR005467">
    <property type="entry name" value="His_kinase_dom"/>
</dbReference>
<comment type="subcellular location">
    <subcellularLocation>
        <location evidence="2">Cell membrane</location>
        <topology evidence="2">Multi-pass membrane protein</topology>
    </subcellularLocation>
</comment>
<evidence type="ECO:0000256" key="4">
    <source>
        <dbReference type="ARBA" id="ARBA00022475"/>
    </source>
</evidence>
<evidence type="ECO:0000256" key="10">
    <source>
        <dbReference type="ARBA" id="ARBA00022840"/>
    </source>
</evidence>
<protein>
    <recommendedName>
        <fullName evidence="3">histidine kinase</fullName>
        <ecNumber evidence="3">2.7.13.3</ecNumber>
    </recommendedName>
</protein>
<gene>
    <name evidence="17" type="ORF">EZV61_07455</name>
</gene>
<feature type="domain" description="HAMP" evidence="16">
    <location>
        <begin position="171"/>
        <end position="226"/>
    </location>
</feature>
<dbReference type="CDD" id="cd06225">
    <property type="entry name" value="HAMP"/>
    <property type="match status" value="1"/>
</dbReference>
<keyword evidence="12" id="KW-0902">Two-component regulatory system</keyword>
<comment type="catalytic activity">
    <reaction evidence="1">
        <text>ATP + protein L-histidine = ADP + protein N-phospho-L-histidine.</text>
        <dbReference type="EC" id="2.7.13.3"/>
    </reaction>
</comment>
<keyword evidence="8" id="KW-0547">Nucleotide-binding</keyword>
<organism evidence="17 18">
    <name type="scientific">Corallincola luteus</name>
    <dbReference type="NCBI Taxonomy" id="1775177"/>
    <lineage>
        <taxon>Bacteria</taxon>
        <taxon>Pseudomonadati</taxon>
        <taxon>Pseudomonadota</taxon>
        <taxon>Gammaproteobacteria</taxon>
        <taxon>Alteromonadales</taxon>
        <taxon>Psychromonadaceae</taxon>
        <taxon>Corallincola</taxon>
    </lineage>
</organism>
<dbReference type="Gene3D" id="3.30.565.10">
    <property type="entry name" value="Histidine kinase-like ATPase, C-terminal domain"/>
    <property type="match status" value="1"/>
</dbReference>
<name>A0ABY2AM56_9GAMM</name>